<protein>
    <recommendedName>
        <fullName evidence="3">MtfA protein</fullName>
    </recommendedName>
</protein>
<dbReference type="Proteomes" id="UP000298653">
    <property type="component" value="Chromosome"/>
</dbReference>
<evidence type="ECO:0000313" key="1">
    <source>
        <dbReference type="EMBL" id="QCP33878.1"/>
    </source>
</evidence>
<evidence type="ECO:0000313" key="2">
    <source>
        <dbReference type="Proteomes" id="UP000298653"/>
    </source>
</evidence>
<reference evidence="1 2" key="1">
    <citation type="submission" date="2019-05" db="EMBL/GenBank/DDBJ databases">
        <title>Complete genome sequencing of Anaerostipes rhamnosivorans.</title>
        <authorList>
            <person name="Bui T.P.N."/>
            <person name="de Vos W.M."/>
        </authorList>
    </citation>
    <scope>NUCLEOTIDE SEQUENCE [LARGE SCALE GENOMIC DNA]</scope>
    <source>
        <strain evidence="1 2">1y2</strain>
    </source>
</reference>
<keyword evidence="2" id="KW-1185">Reference proteome</keyword>
<organism evidence="1 2">
    <name type="scientific">Anaerostipes rhamnosivorans</name>
    <dbReference type="NCBI Taxonomy" id="1229621"/>
    <lineage>
        <taxon>Bacteria</taxon>
        <taxon>Bacillati</taxon>
        <taxon>Bacillota</taxon>
        <taxon>Clostridia</taxon>
        <taxon>Lachnospirales</taxon>
        <taxon>Lachnospiraceae</taxon>
        <taxon>Anaerostipes</taxon>
    </lineage>
</organism>
<evidence type="ECO:0008006" key="3">
    <source>
        <dbReference type="Google" id="ProtNLM"/>
    </source>
</evidence>
<dbReference type="RefSeq" id="WP_137327490.1">
    <property type="nucleotide sequence ID" value="NZ_CP040058.1"/>
</dbReference>
<dbReference type="KEGG" id="arf:AR1Y2_0424"/>
<dbReference type="OrthoDB" id="2052648at2"/>
<sequence>MRNMLGARIGEKHTYRDWNLGWVGVTIDFPEAKTYLVDLPGGNGSIDLTTTLTGGDVKYKDRNISLEFNLRDEDFIYWADVTTAIADYLHGQRLRIILDIDTTFYYYGRLMLDTEKTDKEESKVVLSGSVDPYKYELYSSLEKWRWDDLSFVNGIIREYKDLKVNGSLEVIIPGRRMPVVPIIECSTAMTVKYNGNTFSLPPGKSRAFDINTHEGNNHLIISGNGSISIDYRGGVL</sequence>
<dbReference type="EMBL" id="CP040058">
    <property type="protein sequence ID" value="QCP33878.1"/>
    <property type="molecule type" value="Genomic_DNA"/>
</dbReference>
<dbReference type="AlphaFoldDB" id="A0A4P8I8Q0"/>
<gene>
    <name evidence="1" type="ORF">AR1Y2_0424</name>
</gene>
<dbReference type="Gene3D" id="2.40.30.200">
    <property type="match status" value="1"/>
</dbReference>
<accession>A0A4P8I8Q0</accession>
<proteinExistence type="predicted"/>
<name>A0A4P8I8Q0_9FIRM</name>